<keyword evidence="12" id="KW-1185">Reference proteome</keyword>
<evidence type="ECO:0000259" key="10">
    <source>
        <dbReference type="SMART" id="SM00387"/>
    </source>
</evidence>
<evidence type="ECO:0000256" key="3">
    <source>
        <dbReference type="ARBA" id="ARBA00022553"/>
    </source>
</evidence>
<dbReference type="SUPFAM" id="SSF55874">
    <property type="entry name" value="ATPase domain of HSP90 chaperone/DNA topoisomerase II/histidine kinase"/>
    <property type="match status" value="1"/>
</dbReference>
<proteinExistence type="predicted"/>
<dbReference type="AlphaFoldDB" id="A0A917EMZ3"/>
<dbReference type="InterPro" id="IPR003594">
    <property type="entry name" value="HATPase_dom"/>
</dbReference>
<evidence type="ECO:0000256" key="4">
    <source>
        <dbReference type="ARBA" id="ARBA00022679"/>
    </source>
</evidence>
<feature type="domain" description="Histidine kinase/HSP90-like ATPase" evidence="10">
    <location>
        <begin position="340"/>
        <end position="439"/>
    </location>
</feature>
<keyword evidence="7" id="KW-0067">ATP-binding</keyword>
<evidence type="ECO:0000256" key="2">
    <source>
        <dbReference type="ARBA" id="ARBA00012438"/>
    </source>
</evidence>
<dbReference type="CDD" id="cd16917">
    <property type="entry name" value="HATPase_UhpB-NarQ-NarX-like"/>
    <property type="match status" value="1"/>
</dbReference>
<protein>
    <recommendedName>
        <fullName evidence="2">histidine kinase</fullName>
        <ecNumber evidence="2">2.7.13.3</ecNumber>
    </recommendedName>
</protein>
<evidence type="ECO:0000256" key="9">
    <source>
        <dbReference type="SAM" id="Phobius"/>
    </source>
</evidence>
<keyword evidence="4" id="KW-0808">Transferase</keyword>
<dbReference type="InterPro" id="IPR055558">
    <property type="entry name" value="DUF7134"/>
</dbReference>
<evidence type="ECO:0000256" key="6">
    <source>
        <dbReference type="ARBA" id="ARBA00022777"/>
    </source>
</evidence>
<evidence type="ECO:0000313" key="11">
    <source>
        <dbReference type="EMBL" id="GGE58268.1"/>
    </source>
</evidence>
<dbReference type="Pfam" id="PF07730">
    <property type="entry name" value="HisKA_3"/>
    <property type="match status" value="1"/>
</dbReference>
<keyword evidence="9" id="KW-0812">Transmembrane</keyword>
<gene>
    <name evidence="11" type="ORF">GCM10011401_01240</name>
</gene>
<evidence type="ECO:0000256" key="5">
    <source>
        <dbReference type="ARBA" id="ARBA00022741"/>
    </source>
</evidence>
<dbReference type="InterPro" id="IPR036890">
    <property type="entry name" value="HATPase_C_sf"/>
</dbReference>
<dbReference type="Proteomes" id="UP000633136">
    <property type="component" value="Unassembled WGS sequence"/>
</dbReference>
<sequence length="448" mass="47805">MTAAPASSVPRTPVHVRAVRFFEARPWLGSSFLALPLAVAAFSAWGLNRPSMGMLGGHVLWPLMLLLDLAAIVPVAISRIRPGWAVAVSGTACTLQILTLQGPGWSSLAVPLLVYAAAKYGSRRISLTALGWGLLGGLLAGGTILVGYLIRWYQHDPDETTLYGPDPLTELPILIVVMLLVAGFCAAVVVGAWTIGDLGGRRRREQAAVSEKNRLLEVERDQEARLAADAERMRIAREMHDVVSHSMSVMIAQSDGGRYVVHQNPHQAEEAFQAIGTTGRETLSELRRMLGVLREDSEELARRPAPNLDGLPQLLEDVRASGLDVCLEALPEDLPPLTEGAGLTVYRIIQEALTNTLKHGGERASATVGLSVAPGAESSAAQELRLEVRDTGQGAAALSDGAGSGIRGMTERARLYGGDVEARAHSDGFVLGARFPLHRVVSAEGTPR</sequence>
<name>A0A917EMZ3_9MICC</name>
<dbReference type="GO" id="GO:0000155">
    <property type="term" value="F:phosphorelay sensor kinase activity"/>
    <property type="evidence" value="ECO:0007669"/>
    <property type="project" value="InterPro"/>
</dbReference>
<feature type="transmembrane region" description="Helical" evidence="9">
    <location>
        <begin position="97"/>
        <end position="118"/>
    </location>
</feature>
<dbReference type="EC" id="2.7.13.3" evidence="2"/>
<organism evidence="11 12">
    <name type="scientific">Nesterenkonia cremea</name>
    <dbReference type="NCBI Taxonomy" id="1882340"/>
    <lineage>
        <taxon>Bacteria</taxon>
        <taxon>Bacillati</taxon>
        <taxon>Actinomycetota</taxon>
        <taxon>Actinomycetes</taxon>
        <taxon>Micrococcales</taxon>
        <taxon>Micrococcaceae</taxon>
        <taxon>Nesterenkonia</taxon>
    </lineage>
</organism>
<dbReference type="InterPro" id="IPR011712">
    <property type="entry name" value="Sig_transdc_His_kin_sub3_dim/P"/>
</dbReference>
<dbReference type="Gene3D" id="3.30.565.10">
    <property type="entry name" value="Histidine kinase-like ATPase, C-terminal domain"/>
    <property type="match status" value="1"/>
</dbReference>
<dbReference type="PANTHER" id="PTHR24421:SF10">
    <property type="entry name" value="NITRATE_NITRITE SENSOR PROTEIN NARQ"/>
    <property type="match status" value="1"/>
</dbReference>
<dbReference type="SMART" id="SM00387">
    <property type="entry name" value="HATPase_c"/>
    <property type="match status" value="1"/>
</dbReference>
<reference evidence="11" key="1">
    <citation type="journal article" date="2014" name="Int. J. Syst. Evol. Microbiol.">
        <title>Complete genome sequence of Corynebacterium casei LMG S-19264T (=DSM 44701T), isolated from a smear-ripened cheese.</title>
        <authorList>
            <consortium name="US DOE Joint Genome Institute (JGI-PGF)"/>
            <person name="Walter F."/>
            <person name="Albersmeier A."/>
            <person name="Kalinowski J."/>
            <person name="Ruckert C."/>
        </authorList>
    </citation>
    <scope>NUCLEOTIDE SEQUENCE</scope>
    <source>
        <strain evidence="11">CGMCC 1.15388</strain>
    </source>
</reference>
<keyword evidence="9" id="KW-1133">Transmembrane helix</keyword>
<dbReference type="GO" id="GO:0016020">
    <property type="term" value="C:membrane"/>
    <property type="evidence" value="ECO:0007669"/>
    <property type="project" value="InterPro"/>
</dbReference>
<accession>A0A917EMZ3</accession>
<keyword evidence="5" id="KW-0547">Nucleotide-binding</keyword>
<dbReference type="RefSeq" id="WP_188682043.1">
    <property type="nucleotide sequence ID" value="NZ_BMIS01000001.1"/>
</dbReference>
<keyword evidence="3" id="KW-0597">Phosphoprotein</keyword>
<keyword evidence="8" id="KW-0902">Two-component regulatory system</keyword>
<evidence type="ECO:0000313" key="12">
    <source>
        <dbReference type="Proteomes" id="UP000633136"/>
    </source>
</evidence>
<evidence type="ECO:0000256" key="8">
    <source>
        <dbReference type="ARBA" id="ARBA00023012"/>
    </source>
</evidence>
<evidence type="ECO:0000256" key="7">
    <source>
        <dbReference type="ARBA" id="ARBA00022840"/>
    </source>
</evidence>
<evidence type="ECO:0000256" key="1">
    <source>
        <dbReference type="ARBA" id="ARBA00000085"/>
    </source>
</evidence>
<dbReference type="PANTHER" id="PTHR24421">
    <property type="entry name" value="NITRATE/NITRITE SENSOR PROTEIN NARX-RELATED"/>
    <property type="match status" value="1"/>
</dbReference>
<dbReference type="InterPro" id="IPR050482">
    <property type="entry name" value="Sensor_HK_TwoCompSys"/>
</dbReference>
<keyword evidence="6" id="KW-0418">Kinase</keyword>
<dbReference type="EMBL" id="BMIS01000001">
    <property type="protein sequence ID" value="GGE58268.1"/>
    <property type="molecule type" value="Genomic_DNA"/>
</dbReference>
<comment type="caution">
    <text evidence="11">The sequence shown here is derived from an EMBL/GenBank/DDBJ whole genome shotgun (WGS) entry which is preliminary data.</text>
</comment>
<comment type="catalytic activity">
    <reaction evidence="1">
        <text>ATP + protein L-histidine = ADP + protein N-phospho-L-histidine.</text>
        <dbReference type="EC" id="2.7.13.3"/>
    </reaction>
</comment>
<dbReference type="Pfam" id="PF02518">
    <property type="entry name" value="HATPase_c"/>
    <property type="match status" value="1"/>
</dbReference>
<keyword evidence="9" id="KW-0472">Membrane</keyword>
<reference evidence="11" key="2">
    <citation type="submission" date="2020-09" db="EMBL/GenBank/DDBJ databases">
        <authorList>
            <person name="Sun Q."/>
            <person name="Zhou Y."/>
        </authorList>
    </citation>
    <scope>NUCLEOTIDE SEQUENCE</scope>
    <source>
        <strain evidence="11">CGMCC 1.15388</strain>
    </source>
</reference>
<feature type="transmembrane region" description="Helical" evidence="9">
    <location>
        <begin position="59"/>
        <end position="77"/>
    </location>
</feature>
<feature type="transmembrane region" description="Helical" evidence="9">
    <location>
        <begin position="173"/>
        <end position="195"/>
    </location>
</feature>
<dbReference type="Pfam" id="PF23539">
    <property type="entry name" value="DUF7134"/>
    <property type="match status" value="1"/>
</dbReference>
<dbReference type="GO" id="GO:0005524">
    <property type="term" value="F:ATP binding"/>
    <property type="evidence" value="ECO:0007669"/>
    <property type="project" value="UniProtKB-KW"/>
</dbReference>
<feature type="transmembrane region" description="Helical" evidence="9">
    <location>
        <begin position="27"/>
        <end position="47"/>
    </location>
</feature>
<dbReference type="GO" id="GO:0046983">
    <property type="term" value="F:protein dimerization activity"/>
    <property type="evidence" value="ECO:0007669"/>
    <property type="project" value="InterPro"/>
</dbReference>
<dbReference type="Gene3D" id="1.20.5.1930">
    <property type="match status" value="1"/>
</dbReference>
<feature type="transmembrane region" description="Helical" evidence="9">
    <location>
        <begin position="130"/>
        <end position="153"/>
    </location>
</feature>